<dbReference type="PROSITE" id="PS50081">
    <property type="entry name" value="ZF_DAG_PE_2"/>
    <property type="match status" value="1"/>
</dbReference>
<organism evidence="5 6">
    <name type="scientific">Actinidia rufa</name>
    <dbReference type="NCBI Taxonomy" id="165716"/>
    <lineage>
        <taxon>Eukaryota</taxon>
        <taxon>Viridiplantae</taxon>
        <taxon>Streptophyta</taxon>
        <taxon>Embryophyta</taxon>
        <taxon>Tracheophyta</taxon>
        <taxon>Spermatophyta</taxon>
        <taxon>Magnoliopsida</taxon>
        <taxon>eudicotyledons</taxon>
        <taxon>Gunneridae</taxon>
        <taxon>Pentapetalae</taxon>
        <taxon>asterids</taxon>
        <taxon>Ericales</taxon>
        <taxon>Actinidiaceae</taxon>
        <taxon>Actinidia</taxon>
    </lineage>
</organism>
<dbReference type="PANTHER" id="PTHR46288:SF27">
    <property type="entry name" value="CYSTEINE_HISTIDINE-RICH C1 DOMAIN FAMILY PROTEIN"/>
    <property type="match status" value="1"/>
</dbReference>
<dbReference type="PANTHER" id="PTHR46288">
    <property type="entry name" value="PHORBOL-ESTER/DAG-TYPE DOMAIN-CONTAINING PROTEIN"/>
    <property type="match status" value="1"/>
</dbReference>
<accession>A0A7J0GZV5</accession>
<keyword evidence="6" id="KW-1185">Reference proteome</keyword>
<dbReference type="GO" id="GO:0046872">
    <property type="term" value="F:metal ion binding"/>
    <property type="evidence" value="ECO:0007669"/>
    <property type="project" value="UniProtKB-KW"/>
</dbReference>
<evidence type="ECO:0000256" key="3">
    <source>
        <dbReference type="ARBA" id="ARBA00022833"/>
    </source>
</evidence>
<dbReference type="Pfam" id="PF03107">
    <property type="entry name" value="C1_2"/>
    <property type="match status" value="1"/>
</dbReference>
<evidence type="ECO:0000256" key="2">
    <source>
        <dbReference type="ARBA" id="ARBA00022737"/>
    </source>
</evidence>
<keyword evidence="2" id="KW-0677">Repeat</keyword>
<gene>
    <name evidence="5" type="ORF">Acr_25g0007310</name>
</gene>
<dbReference type="OrthoDB" id="10257697at2759"/>
<evidence type="ECO:0000313" key="5">
    <source>
        <dbReference type="EMBL" id="GFZ16322.1"/>
    </source>
</evidence>
<evidence type="ECO:0000313" key="6">
    <source>
        <dbReference type="Proteomes" id="UP000585474"/>
    </source>
</evidence>
<proteinExistence type="predicted"/>
<evidence type="ECO:0000256" key="1">
    <source>
        <dbReference type="ARBA" id="ARBA00022723"/>
    </source>
</evidence>
<name>A0A7J0GZV5_9ERIC</name>
<comment type="caution">
    <text evidence="5">The sequence shown here is derived from an EMBL/GenBank/DDBJ whole genome shotgun (WGS) entry which is preliminary data.</text>
</comment>
<dbReference type="AlphaFoldDB" id="A0A7J0GZV5"/>
<dbReference type="SUPFAM" id="SSF57889">
    <property type="entry name" value="Cysteine-rich domain"/>
    <property type="match status" value="1"/>
</dbReference>
<keyword evidence="1" id="KW-0479">Metal-binding</keyword>
<dbReference type="InterPro" id="IPR004146">
    <property type="entry name" value="DC1"/>
</dbReference>
<protein>
    <submittedName>
        <fullName evidence="5">Membrane-associated progesterone binding protein 4</fullName>
    </submittedName>
</protein>
<feature type="domain" description="Phorbol-ester/DAG-type" evidence="4">
    <location>
        <begin position="157"/>
        <end position="207"/>
    </location>
</feature>
<reference evidence="5 6" key="1">
    <citation type="submission" date="2019-07" db="EMBL/GenBank/DDBJ databases">
        <title>De Novo Assembly of kiwifruit Actinidia rufa.</title>
        <authorList>
            <person name="Sugita-Konishi S."/>
            <person name="Sato K."/>
            <person name="Mori E."/>
            <person name="Abe Y."/>
            <person name="Kisaki G."/>
            <person name="Hamano K."/>
            <person name="Suezawa K."/>
            <person name="Otani M."/>
            <person name="Fukuda T."/>
            <person name="Manabe T."/>
            <person name="Gomi K."/>
            <person name="Tabuchi M."/>
            <person name="Akimitsu K."/>
            <person name="Kataoka I."/>
        </authorList>
    </citation>
    <scope>NUCLEOTIDE SEQUENCE [LARGE SCALE GENOMIC DNA]</scope>
    <source>
        <strain evidence="6">cv. Fuchu</strain>
    </source>
</reference>
<dbReference type="InterPro" id="IPR046349">
    <property type="entry name" value="C1-like_sf"/>
</dbReference>
<sequence>MIVRFVGKLVGRYYDSQGNATKYLKGAEAKAARGAQLMEKQKIEEAKLPSCNSRWSQEEGSEVWCDNGYPRLVQRPLEMAITGKVSKRCACFNVEELNQPGLEVYKGCDHLANVKFLDVCDTVLAEEREMELGNFNRIQNFVKKHRLKNHACNFVHHHHLTFHNEKLNGDEVFCNVCQKPISATAYGCSECNFFIYKACAELPQRATHPFHRDPQLTLLPHFIQTLPEESCNGEYSCSSCKTYACISCNFLLHKVCVELPTEIKHHITHHTPESVSIAINLVVASFIDATETKIVISRLKIWCIFHDRPIQDPNLMHVLAMIEKKPFLEMDEDEFKHVTRSNLLASHDMLLVPCLRRAHTPGATTLALQAMQVHPPSQMCRTERKQVVLSLSGMWLRGSLSLRVL</sequence>
<dbReference type="Proteomes" id="UP000585474">
    <property type="component" value="Unassembled WGS sequence"/>
</dbReference>
<evidence type="ECO:0000259" key="4">
    <source>
        <dbReference type="PROSITE" id="PS50081"/>
    </source>
</evidence>
<dbReference type="InterPro" id="IPR002219">
    <property type="entry name" value="PKC_DAG/PE"/>
</dbReference>
<dbReference type="EMBL" id="BJWL01000025">
    <property type="protein sequence ID" value="GFZ16322.1"/>
    <property type="molecule type" value="Genomic_DNA"/>
</dbReference>
<keyword evidence="3" id="KW-0862">Zinc</keyword>